<dbReference type="PRINTS" id="PR00344">
    <property type="entry name" value="BCTRLSENSOR"/>
</dbReference>
<feature type="domain" description="PAS" evidence="14">
    <location>
        <begin position="355"/>
        <end position="424"/>
    </location>
</feature>
<dbReference type="Gene3D" id="1.10.287.130">
    <property type="match status" value="1"/>
</dbReference>
<feature type="coiled-coil region" evidence="10">
    <location>
        <begin position="345"/>
        <end position="376"/>
    </location>
</feature>
<dbReference type="Gene3D" id="3.30.450.20">
    <property type="entry name" value="PAS domain"/>
    <property type="match status" value="3"/>
</dbReference>
<dbReference type="SUPFAM" id="SSF55781">
    <property type="entry name" value="GAF domain-like"/>
    <property type="match status" value="1"/>
</dbReference>
<evidence type="ECO:0000256" key="2">
    <source>
        <dbReference type="ARBA" id="ARBA00012438"/>
    </source>
</evidence>
<dbReference type="InterPro" id="IPR003594">
    <property type="entry name" value="HATPase_dom"/>
</dbReference>
<dbReference type="InterPro" id="IPR003661">
    <property type="entry name" value="HisK_dim/P_dom"/>
</dbReference>
<evidence type="ECO:0000256" key="1">
    <source>
        <dbReference type="ARBA" id="ARBA00000085"/>
    </source>
</evidence>
<dbReference type="GO" id="GO:0006355">
    <property type="term" value="P:regulation of DNA-templated transcription"/>
    <property type="evidence" value="ECO:0007669"/>
    <property type="project" value="InterPro"/>
</dbReference>
<keyword evidence="11" id="KW-0812">Transmembrane</keyword>
<feature type="transmembrane region" description="Helical" evidence="11">
    <location>
        <begin position="104"/>
        <end position="126"/>
    </location>
</feature>
<evidence type="ECO:0000256" key="3">
    <source>
        <dbReference type="ARBA" id="ARBA00022553"/>
    </source>
</evidence>
<dbReference type="Gene3D" id="3.40.50.2300">
    <property type="match status" value="1"/>
</dbReference>
<feature type="domain" description="Histidine kinase" evidence="12">
    <location>
        <begin position="803"/>
        <end position="1026"/>
    </location>
</feature>
<dbReference type="Pfam" id="PF13426">
    <property type="entry name" value="PAS_9"/>
    <property type="match status" value="1"/>
</dbReference>
<evidence type="ECO:0000256" key="8">
    <source>
        <dbReference type="ARBA" id="ARBA00023012"/>
    </source>
</evidence>
<keyword evidence="17" id="KW-1185">Reference proteome</keyword>
<dbReference type="InterPro" id="IPR013767">
    <property type="entry name" value="PAS_fold"/>
</dbReference>
<dbReference type="SMART" id="SM00388">
    <property type="entry name" value="HisKA"/>
    <property type="match status" value="1"/>
</dbReference>
<feature type="transmembrane region" description="Helical" evidence="11">
    <location>
        <begin position="175"/>
        <end position="196"/>
    </location>
</feature>
<dbReference type="SUPFAM" id="SSF47384">
    <property type="entry name" value="Homodimeric domain of signal transducing histidine kinase"/>
    <property type="match status" value="1"/>
</dbReference>
<dbReference type="AlphaFoldDB" id="A0AAU9EKF2"/>
<feature type="domain" description="PAC" evidence="15">
    <location>
        <begin position="428"/>
        <end position="478"/>
    </location>
</feature>
<dbReference type="SUPFAM" id="SSF55874">
    <property type="entry name" value="ATPase domain of HSP90 chaperone/DNA topoisomerase II/histidine kinase"/>
    <property type="match status" value="1"/>
</dbReference>
<feature type="domain" description="Response regulatory" evidence="13">
    <location>
        <begin position="1048"/>
        <end position="1164"/>
    </location>
</feature>
<keyword evidence="6" id="KW-0418">Kinase</keyword>
<organism evidence="16 17">
    <name type="scientific">Desulfoferula mesophila</name>
    <dbReference type="NCBI Taxonomy" id="3058419"/>
    <lineage>
        <taxon>Bacteria</taxon>
        <taxon>Pseudomonadati</taxon>
        <taxon>Thermodesulfobacteriota</taxon>
        <taxon>Desulfarculia</taxon>
        <taxon>Desulfarculales</taxon>
        <taxon>Desulfarculaceae</taxon>
        <taxon>Desulfoferula</taxon>
    </lineage>
</organism>
<keyword evidence="7" id="KW-0067">ATP-binding</keyword>
<dbReference type="Pfam" id="PF01590">
    <property type="entry name" value="GAF"/>
    <property type="match status" value="1"/>
</dbReference>
<dbReference type="InterPro" id="IPR001789">
    <property type="entry name" value="Sig_transdc_resp-reg_receiver"/>
</dbReference>
<evidence type="ECO:0000256" key="6">
    <source>
        <dbReference type="ARBA" id="ARBA00022777"/>
    </source>
</evidence>
<keyword evidence="5" id="KW-0547">Nucleotide-binding</keyword>
<evidence type="ECO:0000256" key="5">
    <source>
        <dbReference type="ARBA" id="ARBA00022741"/>
    </source>
</evidence>
<sequence length="1177" mass="130515">MFETYYLANLAFTMGYGLALIIYLGRHAPENPRTGTIQRWLIWSVFWAFFDVFISFSAITFDPATVFQFYRWLCFIFLLPIGFIGEVILVLIRPVSWRDRAWLYGFPLCFYLAALVEPQWIGVRLYGVDYGAENFNPWFQAFLVYSLVVSVILLVRLFRDAHAESDQDAKAEKKLLVAAGVATMLAQGLAQGLMAIEGAHFPSLANLAVTPIAAGIYWSASRYGKVVSPRTLYHATVQAVPVGLAHLQAHRIAWANQTLAVILGYNHPVALYGLKVKDLFRPFLVGPRASRRFLADLNEGRVQGDEVVITDSQQKQVPVLISSSLVERSDPSRGVLLVASDLTHLKSVQNRLQHSEARYRNLMEQATELIAVLQDRVCVFANSAVKDVLGWEPEEVVGHEPEMFVHPEDISSLMEAYERRISGQSHSEVLPYRIFTKDGRLKWMELATRVVDWEGRPALQVFFRDITERKKAEEERGERLNRVERQQAAIVQVAGSPPLVEGDFRGAARRITELCVQAVEVDRASIWLFDEEYARLKVSDLYEAESRKHRDGDELVVADCPTFLAALEAERAVDAGDVYLDARTADLRFSYLEPNDVGALLASAVRLRGQMVGMLCLEHTSGAYSWSEDELAFVGGLADQVTQALTNAERKKAQAALQESEERFRHLFDSISDLIYTHDEQGRLLSVNQAVVRLLGYSREELLGRPMTDFMLPEASLPFEETYLRRLNQYGQSEGVALLVGKDQSLHSVEYRNLMVAKDGVPYVSGSGREITQRLEAERELKQLQDRLIQAQKMEAVGNLASGIAHDFNNILQGVSGYVQLLAGKPQADPVSRKYLNEVDSAVGRAAELVRRLLTFGRKAGAELRPVDLNREVGQAIGLLERTIPKMITIEQELAPELMAISGDPNQLEQVLMNLVTNARDAMPEGGVLNISTINLDLDEEFCRTHPGLEPGSYVRLQVSDDGEGMDEETLSHVFEPFYTTKEVGAGTGLGLFTVYGIVESHGGYISCDSTPGRGTTFTIYLPAREEKAAVVTTQAQEGAPVKGGHETILLVDDEEAILEVVRDVLEQNGYSVLTADSGEGALELFGDSPEKVDLVILDLGMPGMGGDRCLGALLELDPALRVVVATGYAGGNKRGEVLGAGASGFITKPYRLDTLLRTVRQILDRPQGEPVAREEG</sequence>
<keyword evidence="11" id="KW-0472">Membrane</keyword>
<feature type="transmembrane region" description="Helical" evidence="11">
    <location>
        <begin position="6"/>
        <end position="25"/>
    </location>
</feature>
<dbReference type="Pfam" id="PF02518">
    <property type="entry name" value="HATPase_c"/>
    <property type="match status" value="1"/>
</dbReference>
<dbReference type="NCBIfam" id="TIGR00229">
    <property type="entry name" value="sensory_box"/>
    <property type="match status" value="2"/>
</dbReference>
<dbReference type="SUPFAM" id="SSF52172">
    <property type="entry name" value="CheY-like"/>
    <property type="match status" value="1"/>
</dbReference>
<evidence type="ECO:0000256" key="4">
    <source>
        <dbReference type="ARBA" id="ARBA00022679"/>
    </source>
</evidence>
<evidence type="ECO:0000256" key="9">
    <source>
        <dbReference type="PROSITE-ProRule" id="PRU00169"/>
    </source>
</evidence>
<dbReference type="GO" id="GO:0000155">
    <property type="term" value="F:phosphorelay sensor kinase activity"/>
    <property type="evidence" value="ECO:0007669"/>
    <property type="project" value="InterPro"/>
</dbReference>
<feature type="domain" description="PAS" evidence="14">
    <location>
        <begin position="660"/>
        <end position="731"/>
    </location>
</feature>
<feature type="transmembrane region" description="Helical" evidence="11">
    <location>
        <begin position="37"/>
        <end position="57"/>
    </location>
</feature>
<dbReference type="SMART" id="SM00091">
    <property type="entry name" value="PAS"/>
    <property type="match status" value="2"/>
</dbReference>
<dbReference type="InterPro" id="IPR004358">
    <property type="entry name" value="Sig_transdc_His_kin-like_C"/>
</dbReference>
<dbReference type="Pfam" id="PF08447">
    <property type="entry name" value="PAS_3"/>
    <property type="match status" value="1"/>
</dbReference>
<dbReference type="SMART" id="SM00448">
    <property type="entry name" value="REC"/>
    <property type="match status" value="1"/>
</dbReference>
<dbReference type="InterPro" id="IPR029016">
    <property type="entry name" value="GAF-like_dom_sf"/>
</dbReference>
<dbReference type="CDD" id="cd00130">
    <property type="entry name" value="PAS"/>
    <property type="match status" value="2"/>
</dbReference>
<comment type="catalytic activity">
    <reaction evidence="1">
        <text>ATP + protein L-histidine = ADP + protein N-phospho-L-histidine.</text>
        <dbReference type="EC" id="2.7.13.3"/>
    </reaction>
</comment>
<dbReference type="Proteomes" id="UP001366166">
    <property type="component" value="Chromosome"/>
</dbReference>
<dbReference type="EC" id="2.7.13.3" evidence="2"/>
<evidence type="ECO:0000256" key="7">
    <source>
        <dbReference type="ARBA" id="ARBA00022840"/>
    </source>
</evidence>
<keyword evidence="8" id="KW-0902">Two-component regulatory system</keyword>
<name>A0AAU9EKF2_9BACT</name>
<evidence type="ECO:0000259" key="15">
    <source>
        <dbReference type="PROSITE" id="PS50113"/>
    </source>
</evidence>
<evidence type="ECO:0000259" key="13">
    <source>
        <dbReference type="PROSITE" id="PS50110"/>
    </source>
</evidence>
<dbReference type="PROSITE" id="PS50109">
    <property type="entry name" value="HIS_KIN"/>
    <property type="match status" value="1"/>
</dbReference>
<dbReference type="PANTHER" id="PTHR43065">
    <property type="entry name" value="SENSOR HISTIDINE KINASE"/>
    <property type="match status" value="1"/>
</dbReference>
<dbReference type="SUPFAM" id="SSF55785">
    <property type="entry name" value="PYP-like sensor domain (PAS domain)"/>
    <property type="match status" value="3"/>
</dbReference>
<feature type="transmembrane region" description="Helical" evidence="11">
    <location>
        <begin position="138"/>
        <end position="155"/>
    </location>
</feature>
<proteinExistence type="predicted"/>
<dbReference type="CDD" id="cd00082">
    <property type="entry name" value="HisKA"/>
    <property type="match status" value="1"/>
</dbReference>
<dbReference type="InterPro" id="IPR011006">
    <property type="entry name" value="CheY-like_superfamily"/>
</dbReference>
<keyword evidence="10" id="KW-0175">Coiled coil</keyword>
<dbReference type="EMBL" id="AP028679">
    <property type="protein sequence ID" value="BEQ13704.1"/>
    <property type="molecule type" value="Genomic_DNA"/>
</dbReference>
<keyword evidence="4" id="KW-0808">Transferase</keyword>
<dbReference type="SMART" id="SM00065">
    <property type="entry name" value="GAF"/>
    <property type="match status" value="1"/>
</dbReference>
<dbReference type="Gene3D" id="3.30.450.40">
    <property type="match status" value="1"/>
</dbReference>
<dbReference type="InterPro" id="IPR013655">
    <property type="entry name" value="PAS_fold_3"/>
</dbReference>
<dbReference type="InterPro" id="IPR036890">
    <property type="entry name" value="HATPase_C_sf"/>
</dbReference>
<evidence type="ECO:0000313" key="16">
    <source>
        <dbReference type="EMBL" id="BEQ13704.1"/>
    </source>
</evidence>
<dbReference type="PANTHER" id="PTHR43065:SF46">
    <property type="entry name" value="C4-DICARBOXYLATE TRANSPORT SENSOR PROTEIN DCTB"/>
    <property type="match status" value="1"/>
</dbReference>
<dbReference type="Pfam" id="PF00512">
    <property type="entry name" value="HisKA"/>
    <property type="match status" value="1"/>
</dbReference>
<accession>A0AAU9EKF2</accession>
<dbReference type="InterPro" id="IPR036097">
    <property type="entry name" value="HisK_dim/P_sf"/>
</dbReference>
<dbReference type="SMART" id="SM00387">
    <property type="entry name" value="HATPase_c"/>
    <property type="match status" value="1"/>
</dbReference>
<feature type="modified residue" description="4-aspartylphosphate" evidence="9">
    <location>
        <position position="1099"/>
    </location>
</feature>
<dbReference type="InterPro" id="IPR005467">
    <property type="entry name" value="His_kinase_dom"/>
</dbReference>
<evidence type="ECO:0000259" key="12">
    <source>
        <dbReference type="PROSITE" id="PS50109"/>
    </source>
</evidence>
<feature type="transmembrane region" description="Helical" evidence="11">
    <location>
        <begin position="69"/>
        <end position="92"/>
    </location>
</feature>
<keyword evidence="11" id="KW-1133">Transmembrane helix</keyword>
<keyword evidence="3 9" id="KW-0597">Phosphoprotein</keyword>
<dbReference type="InterPro" id="IPR000014">
    <property type="entry name" value="PAS"/>
</dbReference>
<dbReference type="RefSeq" id="WP_338605453.1">
    <property type="nucleotide sequence ID" value="NZ_AP028679.1"/>
</dbReference>
<evidence type="ECO:0000313" key="17">
    <source>
        <dbReference type="Proteomes" id="UP001366166"/>
    </source>
</evidence>
<dbReference type="KEGG" id="dmp:FAK_07700"/>
<dbReference type="InterPro" id="IPR000700">
    <property type="entry name" value="PAS-assoc_C"/>
</dbReference>
<dbReference type="GO" id="GO:0005524">
    <property type="term" value="F:ATP binding"/>
    <property type="evidence" value="ECO:0007669"/>
    <property type="project" value="UniProtKB-KW"/>
</dbReference>
<evidence type="ECO:0000256" key="10">
    <source>
        <dbReference type="SAM" id="Coils"/>
    </source>
</evidence>
<dbReference type="InterPro" id="IPR003018">
    <property type="entry name" value="GAF"/>
</dbReference>
<gene>
    <name evidence="16" type="ORF">FAK_07700</name>
</gene>
<dbReference type="PROSITE" id="PS50112">
    <property type="entry name" value="PAS"/>
    <property type="match status" value="2"/>
</dbReference>
<reference evidence="17" key="1">
    <citation type="journal article" date="2023" name="Arch. Microbiol.">
        <title>Desulfoferula mesophilus gen. nov. sp. nov., a mesophilic sulfate-reducing bacterium isolated from a brackish lake sediment.</title>
        <authorList>
            <person name="Watanabe T."/>
            <person name="Yabe T."/>
            <person name="Tsuji J.M."/>
            <person name="Fukui M."/>
        </authorList>
    </citation>
    <scope>NUCLEOTIDE SEQUENCE [LARGE SCALE GENOMIC DNA]</scope>
    <source>
        <strain evidence="17">12FAK</strain>
    </source>
</reference>
<evidence type="ECO:0000259" key="14">
    <source>
        <dbReference type="PROSITE" id="PS50112"/>
    </source>
</evidence>
<dbReference type="PROSITE" id="PS50110">
    <property type="entry name" value="RESPONSE_REGULATORY"/>
    <property type="match status" value="1"/>
</dbReference>
<evidence type="ECO:0000256" key="11">
    <source>
        <dbReference type="SAM" id="Phobius"/>
    </source>
</evidence>
<dbReference type="PROSITE" id="PS50113">
    <property type="entry name" value="PAC"/>
    <property type="match status" value="1"/>
</dbReference>
<protein>
    <recommendedName>
        <fullName evidence="2">histidine kinase</fullName>
        <ecNumber evidence="2">2.7.13.3</ecNumber>
    </recommendedName>
</protein>
<dbReference type="Pfam" id="PF00989">
    <property type="entry name" value="PAS"/>
    <property type="match status" value="1"/>
</dbReference>
<dbReference type="Gene3D" id="3.30.565.10">
    <property type="entry name" value="Histidine kinase-like ATPase, C-terminal domain"/>
    <property type="match status" value="1"/>
</dbReference>
<dbReference type="InterPro" id="IPR035965">
    <property type="entry name" value="PAS-like_dom_sf"/>
</dbReference>
<dbReference type="Pfam" id="PF00072">
    <property type="entry name" value="Response_reg"/>
    <property type="match status" value="1"/>
</dbReference>
<dbReference type="CDD" id="cd00156">
    <property type="entry name" value="REC"/>
    <property type="match status" value="1"/>
</dbReference>